<reference evidence="1" key="2">
    <citation type="submission" date="2023-06" db="EMBL/GenBank/DDBJ databases">
        <authorList>
            <consortium name="Lawrence Berkeley National Laboratory"/>
            <person name="Mondo S.J."/>
            <person name="Hensen N."/>
            <person name="Bonometti L."/>
            <person name="Westerberg I."/>
            <person name="Brannstrom I.O."/>
            <person name="Guillou S."/>
            <person name="Cros-Aarteil S."/>
            <person name="Calhoun S."/>
            <person name="Haridas S."/>
            <person name="Kuo A."/>
            <person name="Pangilinan J."/>
            <person name="Riley R."/>
            <person name="Labutti K."/>
            <person name="Andreopoulos B."/>
            <person name="Lipzen A."/>
            <person name="Chen C."/>
            <person name="Yanf M."/>
            <person name="Daum C."/>
            <person name="Ng V."/>
            <person name="Clum A."/>
            <person name="Steindorff A."/>
            <person name="Ohm R."/>
            <person name="Martin F."/>
            <person name="Silar P."/>
            <person name="Natvig D."/>
            <person name="Lalanne C."/>
            <person name="Gautier V."/>
            <person name="Ament-Velasquez S.L."/>
            <person name="Kruys A."/>
            <person name="Hutchinson M.I."/>
            <person name="Powell A.J."/>
            <person name="Barry K."/>
            <person name="Miller A.N."/>
            <person name="Grigoriev I.V."/>
            <person name="Debuchy R."/>
            <person name="Gladieux P."/>
            <person name="Thoren M.H."/>
            <person name="Johannesson H."/>
        </authorList>
    </citation>
    <scope>NUCLEOTIDE SEQUENCE</scope>
    <source>
        <strain evidence="1">PSN324</strain>
    </source>
</reference>
<accession>A0AAV9HNH0</accession>
<dbReference type="EMBL" id="MU864973">
    <property type="protein sequence ID" value="KAK4462348.1"/>
    <property type="molecule type" value="Genomic_DNA"/>
</dbReference>
<sequence length="81" mass="9117">MYLVVFQMALSWTAQGLGHGRSIISIDRSVTYSQAQRKFDTECYRGKDIRSSDCECLEDAALWLLSHSLGFQSIMCFGSEA</sequence>
<proteinExistence type="predicted"/>
<gene>
    <name evidence="1" type="ORF">QBC42DRAFT_267946</name>
</gene>
<dbReference type="Proteomes" id="UP001321749">
    <property type="component" value="Unassembled WGS sequence"/>
</dbReference>
<protein>
    <submittedName>
        <fullName evidence="1">Uncharacterized protein</fullName>
    </submittedName>
</protein>
<comment type="caution">
    <text evidence="1">The sequence shown here is derived from an EMBL/GenBank/DDBJ whole genome shotgun (WGS) entry which is preliminary data.</text>
</comment>
<reference evidence="1" key="1">
    <citation type="journal article" date="2023" name="Mol. Phylogenet. Evol.">
        <title>Genome-scale phylogeny and comparative genomics of the fungal order Sordariales.</title>
        <authorList>
            <person name="Hensen N."/>
            <person name="Bonometti L."/>
            <person name="Westerberg I."/>
            <person name="Brannstrom I.O."/>
            <person name="Guillou S."/>
            <person name="Cros-Aarteil S."/>
            <person name="Calhoun S."/>
            <person name="Haridas S."/>
            <person name="Kuo A."/>
            <person name="Mondo S."/>
            <person name="Pangilinan J."/>
            <person name="Riley R."/>
            <person name="LaButti K."/>
            <person name="Andreopoulos B."/>
            <person name="Lipzen A."/>
            <person name="Chen C."/>
            <person name="Yan M."/>
            <person name="Daum C."/>
            <person name="Ng V."/>
            <person name="Clum A."/>
            <person name="Steindorff A."/>
            <person name="Ohm R.A."/>
            <person name="Martin F."/>
            <person name="Silar P."/>
            <person name="Natvig D.O."/>
            <person name="Lalanne C."/>
            <person name="Gautier V."/>
            <person name="Ament-Velasquez S.L."/>
            <person name="Kruys A."/>
            <person name="Hutchinson M.I."/>
            <person name="Powell A.J."/>
            <person name="Barry K."/>
            <person name="Miller A.N."/>
            <person name="Grigoriev I.V."/>
            <person name="Debuchy R."/>
            <person name="Gladieux P."/>
            <person name="Hiltunen Thoren M."/>
            <person name="Johannesson H."/>
        </authorList>
    </citation>
    <scope>NUCLEOTIDE SEQUENCE</scope>
    <source>
        <strain evidence="1">PSN324</strain>
    </source>
</reference>
<evidence type="ECO:0000313" key="1">
    <source>
        <dbReference type="EMBL" id="KAK4462348.1"/>
    </source>
</evidence>
<organism evidence="1 2">
    <name type="scientific">Cladorrhinum samala</name>
    <dbReference type="NCBI Taxonomy" id="585594"/>
    <lineage>
        <taxon>Eukaryota</taxon>
        <taxon>Fungi</taxon>
        <taxon>Dikarya</taxon>
        <taxon>Ascomycota</taxon>
        <taxon>Pezizomycotina</taxon>
        <taxon>Sordariomycetes</taxon>
        <taxon>Sordariomycetidae</taxon>
        <taxon>Sordariales</taxon>
        <taxon>Podosporaceae</taxon>
        <taxon>Cladorrhinum</taxon>
    </lineage>
</organism>
<name>A0AAV9HNH0_9PEZI</name>
<dbReference type="AlphaFoldDB" id="A0AAV9HNH0"/>
<keyword evidence="2" id="KW-1185">Reference proteome</keyword>
<evidence type="ECO:0000313" key="2">
    <source>
        <dbReference type="Proteomes" id="UP001321749"/>
    </source>
</evidence>